<dbReference type="Gene3D" id="3.40.50.1820">
    <property type="entry name" value="alpha/beta hydrolase"/>
    <property type="match status" value="1"/>
</dbReference>
<dbReference type="GO" id="GO:0016020">
    <property type="term" value="C:membrane"/>
    <property type="evidence" value="ECO:0007669"/>
    <property type="project" value="TreeGrafter"/>
</dbReference>
<dbReference type="PRINTS" id="PR00793">
    <property type="entry name" value="PROAMNOPTASE"/>
</dbReference>
<dbReference type="AlphaFoldDB" id="A0A179S826"/>
<keyword evidence="2" id="KW-0378">Hydrolase</keyword>
<evidence type="ECO:0000256" key="2">
    <source>
        <dbReference type="ARBA" id="ARBA00022801"/>
    </source>
</evidence>
<dbReference type="STRING" id="427683.A5481_20990"/>
<dbReference type="InterPro" id="IPR029058">
    <property type="entry name" value="AB_hydrolase_fold"/>
</dbReference>
<comment type="caution">
    <text evidence="4">The sequence shown here is derived from an EMBL/GenBank/DDBJ whole genome shotgun (WGS) entry which is preliminary data.</text>
</comment>
<dbReference type="OrthoDB" id="7958481at2"/>
<gene>
    <name evidence="4" type="ORF">A5481_20990</name>
</gene>
<dbReference type="PANTHER" id="PTHR43798:SF31">
    <property type="entry name" value="AB HYDROLASE SUPERFAMILY PROTEIN YCLE"/>
    <property type="match status" value="1"/>
</dbReference>
<dbReference type="GO" id="GO:0008233">
    <property type="term" value="F:peptidase activity"/>
    <property type="evidence" value="ECO:0007669"/>
    <property type="project" value="InterPro"/>
</dbReference>
<sequence length="283" mass="30880">MFVAVNGVRLFVDVENAGLVPDGGTMREKPPLLLLHGGPGFDHSAFKPLFSSLSDVAQVVYYDHRGNGRSEDGDRAAWTLAQWGDDVKGLCDALGLVRPVVLGMSFGGYVAQAYATRYPDHPGKLVLVSTAARVDFPAIVERFRGLGGGEVARIAETYWTAPTAERRAEYFRTCVPFYRRRPVDPARMQRVPVRNDTALHFNGPDNEQGRMDFRPALGGVRCPVLVMAGEHDPLVPPSVGQALVAALPPDRLRFERFAECGHDLFGDAPDHAVAVLRDFIAAA</sequence>
<feature type="domain" description="AB hydrolase-1" evidence="3">
    <location>
        <begin position="30"/>
        <end position="269"/>
    </location>
</feature>
<evidence type="ECO:0000256" key="1">
    <source>
        <dbReference type="ARBA" id="ARBA00010088"/>
    </source>
</evidence>
<dbReference type="PRINTS" id="PR00111">
    <property type="entry name" value="ABHYDROLASE"/>
</dbReference>
<dbReference type="InterPro" id="IPR050266">
    <property type="entry name" value="AB_hydrolase_sf"/>
</dbReference>
<proteinExistence type="inferred from homology"/>
<accession>A0A179S826</accession>
<evidence type="ECO:0000259" key="3">
    <source>
        <dbReference type="Pfam" id="PF00561"/>
    </source>
</evidence>
<evidence type="ECO:0000313" key="5">
    <source>
        <dbReference type="Proteomes" id="UP000078316"/>
    </source>
</evidence>
<dbReference type="EMBL" id="LWHQ01000042">
    <property type="protein sequence ID" value="OAS21496.1"/>
    <property type="molecule type" value="Genomic_DNA"/>
</dbReference>
<comment type="similarity">
    <text evidence="1">Belongs to the peptidase S33 family.</text>
</comment>
<dbReference type="PANTHER" id="PTHR43798">
    <property type="entry name" value="MONOACYLGLYCEROL LIPASE"/>
    <property type="match status" value="1"/>
</dbReference>
<protein>
    <recommendedName>
        <fullName evidence="3">AB hydrolase-1 domain-containing protein</fullName>
    </recommendedName>
</protein>
<dbReference type="SUPFAM" id="SSF53474">
    <property type="entry name" value="alpha/beta-Hydrolases"/>
    <property type="match status" value="1"/>
</dbReference>
<reference evidence="4 5" key="1">
    <citation type="submission" date="2016-04" db="EMBL/GenBank/DDBJ databases">
        <authorList>
            <person name="Evans L.H."/>
            <person name="Alamgir A."/>
            <person name="Owens N."/>
            <person name="Weber N.D."/>
            <person name="Virtaneva K."/>
            <person name="Barbian K."/>
            <person name="Babar A."/>
            <person name="Rosenke K."/>
        </authorList>
    </citation>
    <scope>NUCLEOTIDE SEQUENCE [LARGE SCALE GENOMIC DNA]</scope>
    <source>
        <strain evidence="4 5">PMB02</strain>
    </source>
</reference>
<name>A0A179S826_9HYPH</name>
<dbReference type="InterPro" id="IPR002410">
    <property type="entry name" value="Peptidase_S33"/>
</dbReference>
<organism evidence="4 5">
    <name type="scientific">Methylobacterium platani</name>
    <dbReference type="NCBI Taxonomy" id="427683"/>
    <lineage>
        <taxon>Bacteria</taxon>
        <taxon>Pseudomonadati</taxon>
        <taxon>Pseudomonadota</taxon>
        <taxon>Alphaproteobacteria</taxon>
        <taxon>Hyphomicrobiales</taxon>
        <taxon>Methylobacteriaceae</taxon>
        <taxon>Methylobacterium</taxon>
    </lineage>
</organism>
<dbReference type="Proteomes" id="UP000078316">
    <property type="component" value="Unassembled WGS sequence"/>
</dbReference>
<dbReference type="InterPro" id="IPR000073">
    <property type="entry name" value="AB_hydrolase_1"/>
</dbReference>
<dbReference type="RefSeq" id="WP_048435697.1">
    <property type="nucleotide sequence ID" value="NZ_LWHQ01000042.1"/>
</dbReference>
<evidence type="ECO:0000313" key="4">
    <source>
        <dbReference type="EMBL" id="OAS21496.1"/>
    </source>
</evidence>
<dbReference type="GO" id="GO:0006508">
    <property type="term" value="P:proteolysis"/>
    <property type="evidence" value="ECO:0007669"/>
    <property type="project" value="InterPro"/>
</dbReference>
<dbReference type="Pfam" id="PF00561">
    <property type="entry name" value="Abhydrolase_1"/>
    <property type="match status" value="1"/>
</dbReference>